<proteinExistence type="predicted"/>
<dbReference type="GO" id="GO:0006506">
    <property type="term" value="P:GPI anchor biosynthetic process"/>
    <property type="evidence" value="ECO:0007669"/>
    <property type="project" value="TreeGrafter"/>
</dbReference>
<dbReference type="SUPFAM" id="SSF56219">
    <property type="entry name" value="DNase I-like"/>
    <property type="match status" value="1"/>
</dbReference>
<gene>
    <name evidence="2" type="ORF">C7389_10424</name>
</gene>
<keyword evidence="2" id="KW-0540">Nuclease</keyword>
<dbReference type="AlphaFoldDB" id="A0A4V3BNA6"/>
<dbReference type="RefSeq" id="WP_133589389.1">
    <property type="nucleotide sequence ID" value="NZ_SNVV01000004.1"/>
</dbReference>
<accession>A0A4V3BNA6</accession>
<dbReference type="GO" id="GO:0004527">
    <property type="term" value="F:exonuclease activity"/>
    <property type="evidence" value="ECO:0007669"/>
    <property type="project" value="UniProtKB-KW"/>
</dbReference>
<dbReference type="GO" id="GO:0004519">
    <property type="term" value="F:endonuclease activity"/>
    <property type="evidence" value="ECO:0007669"/>
    <property type="project" value="UniProtKB-KW"/>
</dbReference>
<dbReference type="Gene3D" id="3.60.10.10">
    <property type="entry name" value="Endonuclease/exonuclease/phosphatase"/>
    <property type="match status" value="1"/>
</dbReference>
<name>A0A4V3BNA6_9RHOO</name>
<dbReference type="EMBL" id="SNVV01000004">
    <property type="protein sequence ID" value="TDN53672.1"/>
    <property type="molecule type" value="Genomic_DNA"/>
</dbReference>
<keyword evidence="2" id="KW-0269">Exonuclease</keyword>
<keyword evidence="3" id="KW-1185">Reference proteome</keyword>
<dbReference type="InterPro" id="IPR005135">
    <property type="entry name" value="Endo/exonuclease/phosphatase"/>
</dbReference>
<sequence length="261" mass="29571">MSATAAEKSADRDPVLRICTYNIHKGFSQFNRRMVVHDLRERLRTLDVDLVFLQEVQGLNLRHSRRHADWPSDPQHEFLAADVWTQTAYGGNAVYDHGHHGNAILSRHQILSSDNQDVSDHRFERRGLLHCEVKLPGMAQTLHCVCVHLGLMAGSRRRQMEALALRMERLAADGAPMIIAGDFNDWRNHADDLLCRRLGVVEAFSATGVPARSFPSALPLFRLDRIYVRGFDVKQAKVHFGQPWSRISDHAALTADLEPRS</sequence>
<dbReference type="InterPro" id="IPR036691">
    <property type="entry name" value="Endo/exonu/phosph_ase_sf"/>
</dbReference>
<evidence type="ECO:0000313" key="2">
    <source>
        <dbReference type="EMBL" id="TDN53672.1"/>
    </source>
</evidence>
<comment type="caution">
    <text evidence="2">The sequence shown here is derived from an EMBL/GenBank/DDBJ whole genome shotgun (WGS) entry which is preliminary data.</text>
</comment>
<dbReference type="InterPro" id="IPR051916">
    <property type="entry name" value="GPI-anchor_lipid_remodeler"/>
</dbReference>
<dbReference type="Proteomes" id="UP000295129">
    <property type="component" value="Unassembled WGS sequence"/>
</dbReference>
<dbReference type="OrthoDB" id="9793162at2"/>
<dbReference type="PANTHER" id="PTHR14859">
    <property type="entry name" value="CALCOFLUOR WHITE HYPERSENSITIVE PROTEIN PRECURSOR"/>
    <property type="match status" value="1"/>
</dbReference>
<keyword evidence="2" id="KW-0255">Endonuclease</keyword>
<feature type="domain" description="Endonuclease/exonuclease/phosphatase" evidence="1">
    <location>
        <begin position="19"/>
        <end position="250"/>
    </location>
</feature>
<reference evidence="2 3" key="1">
    <citation type="submission" date="2019-03" db="EMBL/GenBank/DDBJ databases">
        <title>Genomic Encyclopedia of Type Strains, Phase IV (KMG-IV): sequencing the most valuable type-strain genomes for metagenomic binning, comparative biology and taxonomic classification.</title>
        <authorList>
            <person name="Goeker M."/>
        </authorList>
    </citation>
    <scope>NUCLEOTIDE SEQUENCE [LARGE SCALE GENOMIC DNA]</scope>
    <source>
        <strain evidence="2 3">DSM 12121</strain>
    </source>
</reference>
<evidence type="ECO:0000259" key="1">
    <source>
        <dbReference type="Pfam" id="PF03372"/>
    </source>
</evidence>
<protein>
    <submittedName>
        <fullName evidence="2">Endonuclease/exonuclease/phosphatase family metal-dependent hydrolase</fullName>
    </submittedName>
</protein>
<dbReference type="GO" id="GO:0016020">
    <property type="term" value="C:membrane"/>
    <property type="evidence" value="ECO:0007669"/>
    <property type="project" value="GOC"/>
</dbReference>
<dbReference type="Pfam" id="PF03372">
    <property type="entry name" value="Exo_endo_phos"/>
    <property type="match status" value="1"/>
</dbReference>
<keyword evidence="2" id="KW-0378">Hydrolase</keyword>
<dbReference type="PANTHER" id="PTHR14859:SF1">
    <property type="entry name" value="PGAP2-INTERACTING PROTEIN"/>
    <property type="match status" value="1"/>
</dbReference>
<organism evidence="2 3">
    <name type="scientific">Azoarcus indigens</name>
    <dbReference type="NCBI Taxonomy" id="29545"/>
    <lineage>
        <taxon>Bacteria</taxon>
        <taxon>Pseudomonadati</taxon>
        <taxon>Pseudomonadota</taxon>
        <taxon>Betaproteobacteria</taxon>
        <taxon>Rhodocyclales</taxon>
        <taxon>Zoogloeaceae</taxon>
        <taxon>Azoarcus</taxon>
    </lineage>
</organism>
<evidence type="ECO:0000313" key="3">
    <source>
        <dbReference type="Proteomes" id="UP000295129"/>
    </source>
</evidence>